<dbReference type="EMBL" id="JACHIR010000001">
    <property type="protein sequence ID" value="MBB5895171.1"/>
    <property type="molecule type" value="Genomic_DNA"/>
</dbReference>
<keyword evidence="2" id="KW-1185">Reference proteome</keyword>
<dbReference type="RefSeq" id="WP_184866997.1">
    <property type="nucleotide sequence ID" value="NZ_BAAAWY010000024.1"/>
</dbReference>
<accession>A0A7W9KM97</accession>
<dbReference type="AlphaFoldDB" id="A0A7W9KM97"/>
<dbReference type="Pfam" id="PF08713">
    <property type="entry name" value="DNA_alkylation"/>
    <property type="match status" value="1"/>
</dbReference>
<evidence type="ECO:0000313" key="1">
    <source>
        <dbReference type="EMBL" id="MBB5895171.1"/>
    </source>
</evidence>
<dbReference type="Proteomes" id="UP000585638">
    <property type="component" value="Unassembled WGS sequence"/>
</dbReference>
<dbReference type="InterPro" id="IPR014825">
    <property type="entry name" value="DNA_alkylation"/>
</dbReference>
<protein>
    <submittedName>
        <fullName evidence="1">3-methyladenine DNA glycosylase AlkC</fullName>
    </submittedName>
</protein>
<gene>
    <name evidence="1" type="ORF">BJ998_006367</name>
</gene>
<proteinExistence type="predicted"/>
<comment type="caution">
    <text evidence="1">The sequence shown here is derived from an EMBL/GenBank/DDBJ whole genome shotgun (WGS) entry which is preliminary data.</text>
</comment>
<name>A0A7W9KM97_9PSEU</name>
<dbReference type="Gene3D" id="1.25.40.290">
    <property type="entry name" value="ARM repeat domains"/>
    <property type="match status" value="1"/>
</dbReference>
<organism evidence="1 2">
    <name type="scientific">Kutzneria kofuensis</name>
    <dbReference type="NCBI Taxonomy" id="103725"/>
    <lineage>
        <taxon>Bacteria</taxon>
        <taxon>Bacillati</taxon>
        <taxon>Actinomycetota</taxon>
        <taxon>Actinomycetes</taxon>
        <taxon>Pseudonocardiales</taxon>
        <taxon>Pseudonocardiaceae</taxon>
        <taxon>Kutzneria</taxon>
    </lineage>
</organism>
<evidence type="ECO:0000313" key="2">
    <source>
        <dbReference type="Proteomes" id="UP000585638"/>
    </source>
</evidence>
<dbReference type="InterPro" id="IPR016024">
    <property type="entry name" value="ARM-type_fold"/>
</dbReference>
<sequence>MPTAEEMLSVAAVRTLADVLGQAPTVRSVQLDGAAFSDRGRLVRDALLADLPAKYASFERAIRRAMQDPRFTGWMIWPVTEAVAVRAVPDAFDEGLALVADLTSRLTGEFALRTFLAADLDRTLAAALRWTASPDEHVRRLASEGTRPRLPWAKRVPAILDDPQSTVPILDALHRDPSPYVRRSVANHLNDISRADPALAVDIATRWLTTETLPLVRHALRTLIKAADPGALSLLGFPPATAVTVVGPTLGAAHVRIGEELPFEFTLRNDGGAEVRLAVDYVVHHRKANGTLSPKVFKLTTRTLAAGESVTIGRRHSFRPISTRVYHAGEHALELQVNGRTFGRTSFTLRPQG</sequence>
<dbReference type="SUPFAM" id="SSF48371">
    <property type="entry name" value="ARM repeat"/>
    <property type="match status" value="1"/>
</dbReference>
<reference evidence="1 2" key="1">
    <citation type="submission" date="2020-08" db="EMBL/GenBank/DDBJ databases">
        <title>Sequencing the genomes of 1000 actinobacteria strains.</title>
        <authorList>
            <person name="Klenk H.-P."/>
        </authorList>
    </citation>
    <scope>NUCLEOTIDE SEQUENCE [LARGE SCALE GENOMIC DNA]</scope>
    <source>
        <strain evidence="1 2">DSM 43851</strain>
    </source>
</reference>